<sequence>MPTAPTWRRRTVCRPFAGRLRELAQKSPMERLDLAEGSRLLSVPLSHAVAAELTRLDVATIVPSRESGSFDLSNIRKVGAVVVDGTIIRIRPKTPVRRLFALLGYSRRLDDLWRSDDIAFDAEHDLYSTIAQSFARALATALGGGVLRGYVTRDEALPLVRGRWRITDQITRRAGQALPVEVTYDDFVEDILENRIVKSATLRLLRYPEIRGATELSLRRSLRLLDEVTPLPAGVALPTVRVGRSNQRYGNALDLARLVLSNSSLEHREGSSIGSGFLVDLWTVFEDFVGAELVGALSAIGGVADLQHKDVLDRASRIRIAPDLVWVVSGAVAACIDLKYKIEHHGAYPNADLYQLVAYCTRYGLNVGHLVYASGEAEPRRIDIINGPTIYQHALDLDLPHAELVAQVHALAAVIAYDARLPDVSSASAG</sequence>
<evidence type="ECO:0000313" key="1">
    <source>
        <dbReference type="EMBL" id="RFA13919.1"/>
    </source>
</evidence>
<dbReference type="InterPro" id="IPR019292">
    <property type="entry name" value="McrC"/>
</dbReference>
<dbReference type="EMBL" id="NBXA01000015">
    <property type="protein sequence ID" value="RFA13919.1"/>
    <property type="molecule type" value="Genomic_DNA"/>
</dbReference>
<reference evidence="1 2" key="1">
    <citation type="submission" date="2017-04" db="EMBL/GenBank/DDBJ databases">
        <title>Comparative genome analysis of Subtercola boreus.</title>
        <authorList>
            <person name="Cho Y.-J."/>
            <person name="Cho A."/>
            <person name="Kim O.-S."/>
            <person name="Lee J.-I."/>
        </authorList>
    </citation>
    <scope>NUCLEOTIDE SEQUENCE [LARGE SCALE GENOMIC DNA]</scope>
    <source>
        <strain evidence="1 2">P27444</strain>
    </source>
</reference>
<name>A0A3E0VWR5_9MICO</name>
<protein>
    <recommendedName>
        <fullName evidence="3">Restriction endonuclease</fullName>
    </recommendedName>
</protein>
<dbReference type="AlphaFoldDB" id="A0A3E0VWR5"/>
<dbReference type="Pfam" id="PF10117">
    <property type="entry name" value="McrBC"/>
    <property type="match status" value="1"/>
</dbReference>
<evidence type="ECO:0008006" key="3">
    <source>
        <dbReference type="Google" id="ProtNLM"/>
    </source>
</evidence>
<comment type="caution">
    <text evidence="1">The sequence shown here is derived from an EMBL/GenBank/DDBJ whole genome shotgun (WGS) entry which is preliminary data.</text>
</comment>
<dbReference type="PANTHER" id="PTHR38733">
    <property type="entry name" value="PROTEIN MCRC"/>
    <property type="match status" value="1"/>
</dbReference>
<gene>
    <name evidence="1" type="ORF">B7R21_07615</name>
</gene>
<proteinExistence type="predicted"/>
<dbReference type="PANTHER" id="PTHR38733:SF1">
    <property type="entry name" value="TYPE IV METHYL-DIRECTED RESTRICTION ENZYME ECOKMCRBC"/>
    <property type="match status" value="1"/>
</dbReference>
<accession>A0A3E0VWR5</accession>
<dbReference type="OrthoDB" id="5148566at2"/>
<organism evidence="1 2">
    <name type="scientific">Subtercola boreus</name>
    <dbReference type="NCBI Taxonomy" id="120213"/>
    <lineage>
        <taxon>Bacteria</taxon>
        <taxon>Bacillati</taxon>
        <taxon>Actinomycetota</taxon>
        <taxon>Actinomycetes</taxon>
        <taxon>Micrococcales</taxon>
        <taxon>Microbacteriaceae</taxon>
        <taxon>Subtercola</taxon>
    </lineage>
</organism>
<dbReference type="Proteomes" id="UP000256709">
    <property type="component" value="Unassembled WGS sequence"/>
</dbReference>
<evidence type="ECO:0000313" key="2">
    <source>
        <dbReference type="Proteomes" id="UP000256709"/>
    </source>
</evidence>